<comment type="cofactor">
    <cofactor evidence="1">
        <name>pyridoxal 5'-phosphate</name>
        <dbReference type="ChEBI" id="CHEBI:597326"/>
    </cofactor>
</comment>
<reference evidence="5" key="1">
    <citation type="submission" date="2019-11" db="EMBL/GenBank/DDBJ databases">
        <title>Characterization of Clostridium perfringens isolates from swine manure treated agricultural soils.</title>
        <authorList>
            <person name="Wushke S.T."/>
        </authorList>
    </citation>
    <scope>NUCLEOTIDE SEQUENCE</scope>
    <source>
        <strain evidence="5">X15</strain>
    </source>
</reference>
<proteinExistence type="predicted"/>
<evidence type="ECO:0000256" key="3">
    <source>
        <dbReference type="ARBA" id="ARBA00022679"/>
    </source>
</evidence>
<dbReference type="GO" id="GO:0008483">
    <property type="term" value="F:transaminase activity"/>
    <property type="evidence" value="ECO:0007669"/>
    <property type="project" value="UniProtKB-KW"/>
</dbReference>
<name>A0AAW9J8G5_CLOPF</name>
<feature type="non-terminal residue" evidence="5">
    <location>
        <position position="155"/>
    </location>
</feature>
<evidence type="ECO:0000256" key="1">
    <source>
        <dbReference type="ARBA" id="ARBA00001933"/>
    </source>
</evidence>
<keyword evidence="2 5" id="KW-0032">Aminotransferase</keyword>
<dbReference type="InterPro" id="IPR015424">
    <property type="entry name" value="PyrdxlP-dep_Trfase"/>
</dbReference>
<dbReference type="Gene3D" id="3.40.640.10">
    <property type="entry name" value="Type I PLP-dependent aspartate aminotransferase-like (Major domain)"/>
    <property type="match status" value="1"/>
</dbReference>
<organism evidence="5 6">
    <name type="scientific">Clostridium perfringens</name>
    <dbReference type="NCBI Taxonomy" id="1502"/>
    <lineage>
        <taxon>Bacteria</taxon>
        <taxon>Bacillati</taxon>
        <taxon>Bacillota</taxon>
        <taxon>Clostridia</taxon>
        <taxon>Eubacteriales</taxon>
        <taxon>Clostridiaceae</taxon>
        <taxon>Clostridium</taxon>
    </lineage>
</organism>
<dbReference type="AlphaFoldDB" id="A0AAW9J8G5"/>
<accession>A0AAW9J8G5</accession>
<keyword evidence="3" id="KW-0808">Transferase</keyword>
<dbReference type="PANTHER" id="PTHR42778:SF1">
    <property type="entry name" value="2-AMINOETHYLPHOSPHONATE--PYRUVATE TRANSAMINASE"/>
    <property type="match status" value="1"/>
</dbReference>
<sequence>MNIKRNILLNPGPATTTDTVKLAQVVPDICPRESEFGDVMEFVSKELTLFVGPLEEYTTVLFGGSGTAAVEAMISSVVGDGTILIVNNGAYGQRMCEIAESYGISFIEFKSSPINSIDLEKLEFVVKDSKNKITHLAVVHHETTTGLLNDIKSIG</sequence>
<dbReference type="PANTHER" id="PTHR42778">
    <property type="entry name" value="2-AMINOETHYLPHOSPHONATE--PYRUVATE TRANSAMINASE"/>
    <property type="match status" value="1"/>
</dbReference>
<dbReference type="InterPro" id="IPR015421">
    <property type="entry name" value="PyrdxlP-dep_Trfase_major"/>
</dbReference>
<keyword evidence="4" id="KW-0663">Pyridoxal phosphate</keyword>
<evidence type="ECO:0000313" key="6">
    <source>
        <dbReference type="Proteomes" id="UP001289066"/>
    </source>
</evidence>
<dbReference type="Proteomes" id="UP001289066">
    <property type="component" value="Unassembled WGS sequence"/>
</dbReference>
<comment type="caution">
    <text evidence="5">The sequence shown here is derived from an EMBL/GenBank/DDBJ whole genome shotgun (WGS) entry which is preliminary data.</text>
</comment>
<evidence type="ECO:0000256" key="4">
    <source>
        <dbReference type="ARBA" id="ARBA00022898"/>
    </source>
</evidence>
<gene>
    <name evidence="5" type="ORF">GNF81_16665</name>
</gene>
<dbReference type="EMBL" id="WNVG01000445">
    <property type="protein sequence ID" value="MDZ5034339.1"/>
    <property type="molecule type" value="Genomic_DNA"/>
</dbReference>
<protein>
    <submittedName>
        <fullName evidence="5">Aminotransferase class V-fold PLP-dependent enzyme</fullName>
    </submittedName>
</protein>
<evidence type="ECO:0000256" key="2">
    <source>
        <dbReference type="ARBA" id="ARBA00022576"/>
    </source>
</evidence>
<dbReference type="SUPFAM" id="SSF53383">
    <property type="entry name" value="PLP-dependent transferases"/>
    <property type="match status" value="1"/>
</dbReference>
<evidence type="ECO:0000313" key="5">
    <source>
        <dbReference type="EMBL" id="MDZ5034339.1"/>
    </source>
</evidence>